<dbReference type="RefSeq" id="WP_183618064.1">
    <property type="nucleotide sequence ID" value="NZ_JACIDY010000008.1"/>
</dbReference>
<gene>
    <name evidence="1" type="ORF">GGR39_003007</name>
</gene>
<accession>A0A7W6C0P1</accession>
<dbReference type="Proteomes" id="UP000561459">
    <property type="component" value="Unassembled WGS sequence"/>
</dbReference>
<keyword evidence="2" id="KW-1185">Reference proteome</keyword>
<dbReference type="AlphaFoldDB" id="A0A7W6C0P1"/>
<organism evidence="1 2">
    <name type="scientific">Novosphingobium fluoreni</name>
    <dbReference type="NCBI Taxonomy" id="1391222"/>
    <lineage>
        <taxon>Bacteria</taxon>
        <taxon>Pseudomonadati</taxon>
        <taxon>Pseudomonadota</taxon>
        <taxon>Alphaproteobacteria</taxon>
        <taxon>Sphingomonadales</taxon>
        <taxon>Sphingomonadaceae</taxon>
        <taxon>Novosphingobium</taxon>
    </lineage>
</organism>
<evidence type="ECO:0000313" key="2">
    <source>
        <dbReference type="Proteomes" id="UP000561459"/>
    </source>
</evidence>
<name>A0A7W6C0P1_9SPHN</name>
<evidence type="ECO:0000313" key="1">
    <source>
        <dbReference type="EMBL" id="MBB3941331.1"/>
    </source>
</evidence>
<reference evidence="1 2" key="1">
    <citation type="submission" date="2020-08" db="EMBL/GenBank/DDBJ databases">
        <title>Genomic Encyclopedia of Type Strains, Phase IV (KMG-IV): sequencing the most valuable type-strain genomes for metagenomic binning, comparative biology and taxonomic classification.</title>
        <authorList>
            <person name="Goeker M."/>
        </authorList>
    </citation>
    <scope>NUCLEOTIDE SEQUENCE [LARGE SCALE GENOMIC DNA]</scope>
    <source>
        <strain evidence="1 2">DSM 27568</strain>
    </source>
</reference>
<dbReference type="EMBL" id="JACIDY010000008">
    <property type="protein sequence ID" value="MBB3941331.1"/>
    <property type="molecule type" value="Genomic_DNA"/>
</dbReference>
<proteinExistence type="predicted"/>
<protein>
    <submittedName>
        <fullName evidence="1">Uncharacterized protein</fullName>
    </submittedName>
</protein>
<comment type="caution">
    <text evidence="1">The sequence shown here is derived from an EMBL/GenBank/DDBJ whole genome shotgun (WGS) entry which is preliminary data.</text>
</comment>
<sequence>MTIIDQIIERRSQQSRWDPALWDFTERVQCLPKEKWNDRSVEPRPLQHVSDDALQARLEGINSNIQYLDDPDGPRDDWQPEKGWLSPWWWLRLRHWTLSEFKRRGLAVQLTREIPPGPRLQDEFLGIHAGASPKLFRLSRIPYLMKALEQGQLRFAPALGYKAMENDEARADDEMSKGYKRAGNRVTITTLDGRPIKALSDVSFDTRRMTADMVDLPYWMLCASTDFDPRLFDEFPGGQGDDGMLAIFDPVEFRRRAGMKIASALPHVHLAGTVVEYFDVYHPESGDISPVTMKAMRFAYQREHRLVLDPGHGPAIAAKDYFIDIGSIEDIAGVYGVDGRKLAGTGPDSFLA</sequence>